<dbReference type="PANTHER" id="PTHR43877">
    <property type="entry name" value="AMINOALKYLPHOSPHONATE N-ACETYLTRANSFERASE-RELATED-RELATED"/>
    <property type="match status" value="1"/>
</dbReference>
<evidence type="ECO:0000256" key="2">
    <source>
        <dbReference type="ARBA" id="ARBA00023315"/>
    </source>
</evidence>
<dbReference type="PROSITE" id="PS51186">
    <property type="entry name" value="GNAT"/>
    <property type="match status" value="1"/>
</dbReference>
<keyword evidence="2" id="KW-0012">Acyltransferase</keyword>
<dbReference type="AlphaFoldDB" id="A0A9W6C272"/>
<sequence length="173" mass="19237">MPWEPEADMSDMRIAKLGPGDLSAFKAIRLESLRLAPTAFANTEADWSGLTDDEWISRMTHPVFAAFLGQDPVGIMGLLPQRGERRSHRATLIMVYLRQDLRGTGAADALLRAVMDFATATGRRQIELAVNYHNTAAIRFYLRHGFVQTGRIPAALIDAGQEVDELLMVKRLS</sequence>
<dbReference type="Proteomes" id="UP001165080">
    <property type="component" value="Unassembled WGS sequence"/>
</dbReference>
<name>A0A9W6C272_9CHLO</name>
<evidence type="ECO:0000259" key="3">
    <source>
        <dbReference type="PROSITE" id="PS51186"/>
    </source>
</evidence>
<keyword evidence="1" id="KW-0808">Transferase</keyword>
<evidence type="ECO:0000313" key="4">
    <source>
        <dbReference type="EMBL" id="GLC62095.1"/>
    </source>
</evidence>
<keyword evidence="5" id="KW-1185">Reference proteome</keyword>
<comment type="caution">
    <text evidence="4">The sequence shown here is derived from an EMBL/GenBank/DDBJ whole genome shotgun (WGS) entry which is preliminary data.</text>
</comment>
<evidence type="ECO:0000313" key="5">
    <source>
        <dbReference type="Proteomes" id="UP001165080"/>
    </source>
</evidence>
<dbReference type="Pfam" id="PF00583">
    <property type="entry name" value="Acetyltransf_1"/>
    <property type="match status" value="1"/>
</dbReference>
<dbReference type="InterPro" id="IPR000182">
    <property type="entry name" value="GNAT_dom"/>
</dbReference>
<dbReference type="InterPro" id="IPR050832">
    <property type="entry name" value="Bact_Acetyltransf"/>
</dbReference>
<feature type="domain" description="N-acetyltransferase" evidence="3">
    <location>
        <begin position="12"/>
        <end position="173"/>
    </location>
</feature>
<dbReference type="EMBL" id="BRXU01000058">
    <property type="protein sequence ID" value="GLC62095.1"/>
    <property type="molecule type" value="Genomic_DNA"/>
</dbReference>
<dbReference type="GO" id="GO:0016747">
    <property type="term" value="F:acyltransferase activity, transferring groups other than amino-acyl groups"/>
    <property type="evidence" value="ECO:0007669"/>
    <property type="project" value="InterPro"/>
</dbReference>
<reference evidence="4 5" key="1">
    <citation type="journal article" date="2023" name="Commun. Biol.">
        <title>Reorganization of the ancestral sex-determining regions during the evolution of trioecy in Pleodorina starrii.</title>
        <authorList>
            <person name="Takahashi K."/>
            <person name="Suzuki S."/>
            <person name="Kawai-Toyooka H."/>
            <person name="Yamamoto K."/>
            <person name="Hamaji T."/>
            <person name="Ootsuki R."/>
            <person name="Yamaguchi H."/>
            <person name="Kawachi M."/>
            <person name="Higashiyama T."/>
            <person name="Nozaki H."/>
        </authorList>
    </citation>
    <scope>NUCLEOTIDE SEQUENCE [LARGE SCALE GENOMIC DNA]</scope>
    <source>
        <strain evidence="4 5">NIES-4479</strain>
    </source>
</reference>
<protein>
    <recommendedName>
        <fullName evidence="3">N-acetyltransferase domain-containing protein</fullName>
    </recommendedName>
</protein>
<dbReference type="PANTHER" id="PTHR43877:SF2">
    <property type="entry name" value="AMINOALKYLPHOSPHONATE N-ACETYLTRANSFERASE-RELATED"/>
    <property type="match status" value="1"/>
</dbReference>
<dbReference type="InterPro" id="IPR016181">
    <property type="entry name" value="Acyl_CoA_acyltransferase"/>
</dbReference>
<accession>A0A9W6C272</accession>
<evidence type="ECO:0000256" key="1">
    <source>
        <dbReference type="ARBA" id="ARBA00022679"/>
    </source>
</evidence>
<dbReference type="Gene3D" id="3.40.630.30">
    <property type="match status" value="1"/>
</dbReference>
<organism evidence="4 5">
    <name type="scientific">Pleodorina starrii</name>
    <dbReference type="NCBI Taxonomy" id="330485"/>
    <lineage>
        <taxon>Eukaryota</taxon>
        <taxon>Viridiplantae</taxon>
        <taxon>Chlorophyta</taxon>
        <taxon>core chlorophytes</taxon>
        <taxon>Chlorophyceae</taxon>
        <taxon>CS clade</taxon>
        <taxon>Chlamydomonadales</taxon>
        <taxon>Volvocaceae</taxon>
        <taxon>Pleodorina</taxon>
    </lineage>
</organism>
<proteinExistence type="predicted"/>
<dbReference type="SUPFAM" id="SSF55729">
    <property type="entry name" value="Acyl-CoA N-acyltransferases (Nat)"/>
    <property type="match status" value="1"/>
</dbReference>
<gene>
    <name evidence="4" type="primary">PLESTB003099</name>
    <name evidence="4" type="ORF">PLESTB_001840200</name>
</gene>